<dbReference type="Gene3D" id="3.10.20.370">
    <property type="match status" value="1"/>
</dbReference>
<dbReference type="InterPro" id="IPR000477">
    <property type="entry name" value="RT_dom"/>
</dbReference>
<dbReference type="PANTHER" id="PTHR37984:SF5">
    <property type="entry name" value="PROTEIN NYNRIN-LIKE"/>
    <property type="match status" value="1"/>
</dbReference>
<dbReference type="GO" id="GO:0016787">
    <property type="term" value="F:hydrolase activity"/>
    <property type="evidence" value="ECO:0007669"/>
    <property type="project" value="UniProtKB-KW"/>
</dbReference>
<dbReference type="EMBL" id="AFNH02001704">
    <property type="protein sequence ID" value="EZG42848.1"/>
    <property type="molecule type" value="Genomic_DNA"/>
</dbReference>
<dbReference type="PANTHER" id="PTHR37984">
    <property type="entry name" value="PROTEIN CBG26694"/>
    <property type="match status" value="1"/>
</dbReference>
<dbReference type="InterPro" id="IPR050951">
    <property type="entry name" value="Retrovirus_Pol_polyprotein"/>
</dbReference>
<dbReference type="Proteomes" id="UP000019763">
    <property type="component" value="Unassembled WGS sequence"/>
</dbReference>
<dbReference type="Pfam" id="PF00078">
    <property type="entry name" value="RVT_1"/>
    <property type="match status" value="1"/>
</dbReference>
<dbReference type="GO" id="GO:0004519">
    <property type="term" value="F:endonuclease activity"/>
    <property type="evidence" value="ECO:0007669"/>
    <property type="project" value="UniProtKB-KW"/>
</dbReference>
<dbReference type="GO" id="GO:0003964">
    <property type="term" value="F:RNA-directed DNA polymerase activity"/>
    <property type="evidence" value="ECO:0007669"/>
    <property type="project" value="UniProtKB-KW"/>
</dbReference>
<dbReference type="eggNOG" id="KOG0017">
    <property type="taxonomic scope" value="Eukaryota"/>
</dbReference>
<dbReference type="AlphaFoldDB" id="A0A023AWP9"/>
<evidence type="ECO:0000313" key="9">
    <source>
        <dbReference type="Proteomes" id="UP000019763"/>
    </source>
</evidence>
<keyword evidence="2" id="KW-0548">Nucleotidyltransferase</keyword>
<dbReference type="Gene3D" id="3.30.70.270">
    <property type="match status" value="2"/>
</dbReference>
<evidence type="ECO:0000313" key="8">
    <source>
        <dbReference type="EMBL" id="EZG42848.1"/>
    </source>
</evidence>
<protein>
    <submittedName>
        <fullName evidence="8">Gag-pol polyprotein</fullName>
    </submittedName>
</protein>
<evidence type="ECO:0000256" key="1">
    <source>
        <dbReference type="ARBA" id="ARBA00022679"/>
    </source>
</evidence>
<evidence type="ECO:0000256" key="5">
    <source>
        <dbReference type="ARBA" id="ARBA00022801"/>
    </source>
</evidence>
<organism evidence="8 9">
    <name type="scientific">Gregarina niphandrodes</name>
    <name type="common">Septate eugregarine</name>
    <dbReference type="NCBI Taxonomy" id="110365"/>
    <lineage>
        <taxon>Eukaryota</taxon>
        <taxon>Sar</taxon>
        <taxon>Alveolata</taxon>
        <taxon>Apicomplexa</taxon>
        <taxon>Conoidasida</taxon>
        <taxon>Gregarinasina</taxon>
        <taxon>Eugregarinorida</taxon>
        <taxon>Gregarinidae</taxon>
        <taxon>Gregarina</taxon>
    </lineage>
</organism>
<evidence type="ECO:0000259" key="7">
    <source>
        <dbReference type="PROSITE" id="PS50878"/>
    </source>
</evidence>
<keyword evidence="9" id="KW-1185">Reference proteome</keyword>
<dbReference type="InterPro" id="IPR043502">
    <property type="entry name" value="DNA/RNA_pol_sf"/>
</dbReference>
<dbReference type="VEuPathDB" id="CryptoDB:GNI_216400"/>
<evidence type="ECO:0000256" key="2">
    <source>
        <dbReference type="ARBA" id="ARBA00022695"/>
    </source>
</evidence>
<proteinExistence type="predicted"/>
<keyword evidence="6" id="KW-0695">RNA-directed DNA polymerase</keyword>
<gene>
    <name evidence="8" type="ORF">GNI_216400</name>
</gene>
<dbReference type="FunFam" id="3.30.70.270:FF:000026">
    <property type="entry name" value="Transposon Ty3-G Gag-Pol polyprotein"/>
    <property type="match status" value="1"/>
</dbReference>
<dbReference type="OrthoDB" id="2013610at2759"/>
<dbReference type="GeneID" id="22916562"/>
<dbReference type="InterPro" id="IPR041373">
    <property type="entry name" value="RT_RNaseH"/>
</dbReference>
<evidence type="ECO:0000256" key="3">
    <source>
        <dbReference type="ARBA" id="ARBA00022722"/>
    </source>
</evidence>
<comment type="caution">
    <text evidence="8">The sequence shown here is derived from an EMBL/GenBank/DDBJ whole genome shotgun (WGS) entry which is preliminary data.</text>
</comment>
<dbReference type="Pfam" id="PF17917">
    <property type="entry name" value="RT_RNaseH"/>
    <property type="match status" value="1"/>
</dbReference>
<feature type="domain" description="Reverse transcriptase" evidence="7">
    <location>
        <begin position="1"/>
        <end position="67"/>
    </location>
</feature>
<keyword evidence="4" id="KW-0255">Endonuclease</keyword>
<reference evidence="8" key="1">
    <citation type="submission" date="2013-12" db="EMBL/GenBank/DDBJ databases">
        <authorList>
            <person name="Omoto C.K."/>
            <person name="Sibley D."/>
            <person name="Venepally P."/>
            <person name="Hadjithomas M."/>
            <person name="Karamycheva S."/>
            <person name="Brunk B."/>
            <person name="Roos D."/>
            <person name="Caler E."/>
            <person name="Lorenzi H."/>
        </authorList>
    </citation>
    <scope>NUCLEOTIDE SEQUENCE</scope>
</reference>
<dbReference type="FunFam" id="3.10.20.370:FF:000001">
    <property type="entry name" value="Retrovirus-related Pol polyprotein from transposon 17.6-like protein"/>
    <property type="match status" value="1"/>
</dbReference>
<dbReference type="PROSITE" id="PS50878">
    <property type="entry name" value="RT_POL"/>
    <property type="match status" value="1"/>
</dbReference>
<sequence length="269" mass="30901">MDSCFAPLLGDNAFCYIDDIVICGKDFEGVIQRVKLFLEQCRKTGFYLRLDKSEWFKNEVKYLGHVVGQHGIKVQEKKSKAIANAPAPTSKKELQSFLGMCGYLRPFIPKFSHMTAPLFDLLKKDSAFRWQETHEDAYNQLRRAVQQTVTLYAPTPSGEYVIETDASELGVGAVLKQVQEGTEVPIEFASKKFNPTESRWDTRERELFAVKWAVEKWRDYVGLAHFTVRTDHNNLRYLTSVDKGKVFRWALALSNYDFTIEFISGETIT</sequence>
<evidence type="ECO:0000256" key="4">
    <source>
        <dbReference type="ARBA" id="ARBA00022759"/>
    </source>
</evidence>
<dbReference type="InterPro" id="IPR043128">
    <property type="entry name" value="Rev_trsase/Diguanyl_cyclase"/>
</dbReference>
<evidence type="ECO:0000256" key="6">
    <source>
        <dbReference type="ARBA" id="ARBA00022918"/>
    </source>
</evidence>
<dbReference type="CDD" id="cd09274">
    <property type="entry name" value="RNase_HI_RT_Ty3"/>
    <property type="match status" value="1"/>
</dbReference>
<name>A0A023AWP9_GRENI</name>
<keyword evidence="3" id="KW-0540">Nuclease</keyword>
<accession>A0A023AWP9</accession>
<keyword evidence="5" id="KW-0378">Hydrolase</keyword>
<keyword evidence="1" id="KW-0808">Transferase</keyword>
<dbReference type="SUPFAM" id="SSF56672">
    <property type="entry name" value="DNA/RNA polymerases"/>
    <property type="match status" value="1"/>
</dbReference>
<dbReference type="RefSeq" id="XP_011133873.1">
    <property type="nucleotide sequence ID" value="XM_011135571.1"/>
</dbReference>